<feature type="region of interest" description="Disordered" evidence="1">
    <location>
        <begin position="16"/>
        <end position="41"/>
    </location>
</feature>
<dbReference type="Proteomes" id="UP000010411">
    <property type="component" value="Unassembled WGS sequence"/>
</dbReference>
<protein>
    <submittedName>
        <fullName evidence="2">Uncharacterized protein</fullName>
    </submittedName>
</protein>
<proteinExistence type="predicted"/>
<dbReference type="AlphaFoldDB" id="L1L9Q3"/>
<reference evidence="2 3" key="1">
    <citation type="submission" date="2012-11" db="EMBL/GenBank/DDBJ databases">
        <authorList>
            <person name="Huguet-Tapia J.C."/>
            <person name="Durkin A.S."/>
            <person name="Pettis G.S."/>
            <person name="Badger J.H."/>
        </authorList>
    </citation>
    <scope>NUCLEOTIDE SEQUENCE [LARGE SCALE GENOMIC DNA]</scope>
    <source>
        <strain evidence="2 3">91-03</strain>
    </source>
</reference>
<keyword evidence="3" id="KW-1185">Reference proteome</keyword>
<comment type="caution">
    <text evidence="2">The sequence shown here is derived from an EMBL/GenBank/DDBJ whole genome shotgun (WGS) entry which is preliminary data.</text>
</comment>
<organism evidence="2 3">
    <name type="scientific">Streptomyces ipomoeae 91-03</name>
    <dbReference type="NCBI Taxonomy" id="698759"/>
    <lineage>
        <taxon>Bacteria</taxon>
        <taxon>Bacillati</taxon>
        <taxon>Actinomycetota</taxon>
        <taxon>Actinomycetes</taxon>
        <taxon>Kitasatosporales</taxon>
        <taxon>Streptomycetaceae</taxon>
        <taxon>Streptomyces</taxon>
    </lineage>
</organism>
<accession>L1L9Q3</accession>
<gene>
    <name evidence="2" type="ORF">STRIP9103_08086</name>
</gene>
<dbReference type="EMBL" id="AEJC01000007">
    <property type="protein sequence ID" value="EKX69378.1"/>
    <property type="molecule type" value="Genomic_DNA"/>
</dbReference>
<evidence type="ECO:0000313" key="2">
    <source>
        <dbReference type="EMBL" id="EKX69378.1"/>
    </source>
</evidence>
<name>L1L9Q3_9ACTN</name>
<evidence type="ECO:0000256" key="1">
    <source>
        <dbReference type="SAM" id="MobiDB-lite"/>
    </source>
</evidence>
<feature type="compositionally biased region" description="Low complexity" evidence="1">
    <location>
        <begin position="16"/>
        <end position="30"/>
    </location>
</feature>
<evidence type="ECO:0000313" key="3">
    <source>
        <dbReference type="Proteomes" id="UP000010411"/>
    </source>
</evidence>
<sequence length="83" mass="8621">MVIVFSVAAGIPVRASRARTSSSGKSASSALPTPVECGSTRRPTSVNIRIECLDGTCATYTISSPSRSAMFAVSPVSSTRRAR</sequence>